<organism evidence="8 9">
    <name type="scientific">Tieghemiomyces parasiticus</name>
    <dbReference type="NCBI Taxonomy" id="78921"/>
    <lineage>
        <taxon>Eukaryota</taxon>
        <taxon>Fungi</taxon>
        <taxon>Fungi incertae sedis</taxon>
        <taxon>Zoopagomycota</taxon>
        <taxon>Kickxellomycotina</taxon>
        <taxon>Dimargaritomycetes</taxon>
        <taxon>Dimargaritales</taxon>
        <taxon>Dimargaritaceae</taxon>
        <taxon>Tieghemiomyces</taxon>
    </lineage>
</organism>
<evidence type="ECO:0000256" key="5">
    <source>
        <dbReference type="PIRSR" id="PIRSR000097-2"/>
    </source>
</evidence>
<dbReference type="AlphaFoldDB" id="A0A9W8AJF0"/>
<dbReference type="PANTHER" id="PTHR11732">
    <property type="entry name" value="ALDO/KETO REDUCTASE"/>
    <property type="match status" value="1"/>
</dbReference>
<dbReference type="PROSITE" id="PS00798">
    <property type="entry name" value="ALDOKETO_REDUCTASE_1"/>
    <property type="match status" value="1"/>
</dbReference>
<evidence type="ECO:0000256" key="2">
    <source>
        <dbReference type="ARBA" id="ARBA00022857"/>
    </source>
</evidence>
<dbReference type="Gene3D" id="3.20.20.100">
    <property type="entry name" value="NADP-dependent oxidoreductase domain"/>
    <property type="match status" value="1"/>
</dbReference>
<dbReference type="InterPro" id="IPR020471">
    <property type="entry name" value="AKR"/>
</dbReference>
<dbReference type="OrthoDB" id="416253at2759"/>
<keyword evidence="3" id="KW-0560">Oxidoreductase</keyword>
<dbReference type="PROSITE" id="PS00062">
    <property type="entry name" value="ALDOKETO_REDUCTASE_2"/>
    <property type="match status" value="1"/>
</dbReference>
<dbReference type="InterPro" id="IPR036812">
    <property type="entry name" value="NAD(P)_OxRdtase_dom_sf"/>
</dbReference>
<feature type="site" description="Lowers pKa of active site Tyr" evidence="6">
    <location>
        <position position="76"/>
    </location>
</feature>
<reference evidence="8" key="1">
    <citation type="submission" date="2022-07" db="EMBL/GenBank/DDBJ databases">
        <title>Phylogenomic reconstructions and comparative analyses of Kickxellomycotina fungi.</title>
        <authorList>
            <person name="Reynolds N.K."/>
            <person name="Stajich J.E."/>
            <person name="Barry K."/>
            <person name="Grigoriev I.V."/>
            <person name="Crous P."/>
            <person name="Smith M.E."/>
        </authorList>
    </citation>
    <scope>NUCLEOTIDE SEQUENCE</scope>
    <source>
        <strain evidence="8">RSA 861</strain>
    </source>
</reference>
<dbReference type="PRINTS" id="PR00069">
    <property type="entry name" value="ALDKETRDTASE"/>
</dbReference>
<dbReference type="CDD" id="cd19071">
    <property type="entry name" value="AKR_AKR1-5-like"/>
    <property type="match status" value="1"/>
</dbReference>
<proteinExistence type="inferred from homology"/>
<evidence type="ECO:0000256" key="3">
    <source>
        <dbReference type="ARBA" id="ARBA00023002"/>
    </source>
</evidence>
<evidence type="ECO:0000256" key="6">
    <source>
        <dbReference type="PIRSR" id="PIRSR000097-3"/>
    </source>
</evidence>
<keyword evidence="2" id="KW-0521">NADP</keyword>
<gene>
    <name evidence="8" type="ORF">IWQ60_000108</name>
</gene>
<evidence type="ECO:0000313" key="9">
    <source>
        <dbReference type="Proteomes" id="UP001150569"/>
    </source>
</evidence>
<accession>A0A9W8AJF0</accession>
<dbReference type="FunFam" id="3.20.20.100:FF:000006">
    <property type="entry name" value="Aldo-keto reductase family 1 member A1"/>
    <property type="match status" value="1"/>
</dbReference>
<evidence type="ECO:0000313" key="8">
    <source>
        <dbReference type="EMBL" id="KAJ1930600.1"/>
    </source>
</evidence>
<dbReference type="Proteomes" id="UP001150569">
    <property type="component" value="Unassembled WGS sequence"/>
</dbReference>
<sequence length="308" mass="33999">MSAGKTFALNSGDKIPALGLGTWRSETNKVKEAVKAGYSIGYRHFDCAAVYENQDEVGQAFAESKISRDQVWVTSKLWNTEHRPDRVEPALNQTLKALGLNYLNLYLMHWPLAFKKVEGKFCESVKDANGKPALDDNVSLLDTWHAMEALVATGKVRNIGVSNFNIAQLTQILEHGKIKPAVNQIEVHPYNPNTKLLQFCKDHGIHVTAYCPIGSTGSPKVLEDPAVLEVAKETGKTPAQVVLAWGIGRGTSVIPKSVTPSRIEENFHGDFQLTDAQAKRISAVTNRVRVCEVRDTWNLKSDSLFGDD</sequence>
<comment type="caution">
    <text evidence="8">The sequence shown here is derived from an EMBL/GenBank/DDBJ whole genome shotgun (WGS) entry which is preliminary data.</text>
</comment>
<comment type="similarity">
    <text evidence="1">Belongs to the aldo/keto reductase family.</text>
</comment>
<dbReference type="SUPFAM" id="SSF51430">
    <property type="entry name" value="NAD(P)-linked oxidoreductase"/>
    <property type="match status" value="1"/>
</dbReference>
<keyword evidence="9" id="KW-1185">Reference proteome</keyword>
<dbReference type="InterPro" id="IPR023210">
    <property type="entry name" value="NADP_OxRdtase_dom"/>
</dbReference>
<protein>
    <recommendedName>
        <fullName evidence="7">NADP-dependent oxidoreductase domain-containing protein</fullName>
    </recommendedName>
</protein>
<evidence type="ECO:0000256" key="4">
    <source>
        <dbReference type="PIRSR" id="PIRSR000097-1"/>
    </source>
</evidence>
<feature type="active site" description="Proton donor" evidence="4">
    <location>
        <position position="51"/>
    </location>
</feature>
<dbReference type="EMBL" id="JANBPT010000003">
    <property type="protein sequence ID" value="KAJ1930600.1"/>
    <property type="molecule type" value="Genomic_DNA"/>
</dbReference>
<feature type="domain" description="NADP-dependent oxidoreductase" evidence="7">
    <location>
        <begin position="18"/>
        <end position="284"/>
    </location>
</feature>
<evidence type="ECO:0000259" key="7">
    <source>
        <dbReference type="Pfam" id="PF00248"/>
    </source>
</evidence>
<dbReference type="PIRSF" id="PIRSF000097">
    <property type="entry name" value="AKR"/>
    <property type="match status" value="1"/>
</dbReference>
<dbReference type="InterPro" id="IPR018170">
    <property type="entry name" value="Aldo/ket_reductase_CS"/>
</dbReference>
<dbReference type="GO" id="GO:0016491">
    <property type="term" value="F:oxidoreductase activity"/>
    <property type="evidence" value="ECO:0007669"/>
    <property type="project" value="UniProtKB-KW"/>
</dbReference>
<name>A0A9W8AJF0_9FUNG</name>
<dbReference type="Pfam" id="PF00248">
    <property type="entry name" value="Aldo_ket_red"/>
    <property type="match status" value="1"/>
</dbReference>
<evidence type="ECO:0000256" key="1">
    <source>
        <dbReference type="ARBA" id="ARBA00007905"/>
    </source>
</evidence>
<feature type="binding site" evidence="5">
    <location>
        <position position="109"/>
    </location>
    <ligand>
        <name>substrate</name>
    </ligand>
</feature>